<dbReference type="Pfam" id="PF01471">
    <property type="entry name" value="PG_binding_1"/>
    <property type="match status" value="1"/>
</dbReference>
<dbReference type="GO" id="GO:0003796">
    <property type="term" value="F:lysozyme activity"/>
    <property type="evidence" value="ECO:0007669"/>
    <property type="project" value="InterPro"/>
</dbReference>
<evidence type="ECO:0000259" key="2">
    <source>
        <dbReference type="Pfam" id="PF01471"/>
    </source>
</evidence>
<dbReference type="SUPFAM" id="SSF51445">
    <property type="entry name" value="(Trans)glycosidases"/>
    <property type="match status" value="1"/>
</dbReference>
<dbReference type="InterPro" id="IPR002477">
    <property type="entry name" value="Peptidoglycan-bd-like"/>
</dbReference>
<evidence type="ECO:0000313" key="4">
    <source>
        <dbReference type="Proteomes" id="UP000501316"/>
    </source>
</evidence>
<organism evidence="3 4">
    <name type="scientific">Caproicibacterium lactatifermentans</name>
    <dbReference type="NCBI Taxonomy" id="2666138"/>
    <lineage>
        <taxon>Bacteria</taxon>
        <taxon>Bacillati</taxon>
        <taxon>Bacillota</taxon>
        <taxon>Clostridia</taxon>
        <taxon>Eubacteriales</taxon>
        <taxon>Oscillospiraceae</taxon>
        <taxon>Caproicibacterium</taxon>
    </lineage>
</organism>
<dbReference type="SUPFAM" id="SSF47090">
    <property type="entry name" value="PGBD-like"/>
    <property type="match status" value="1"/>
</dbReference>
<dbReference type="Gene3D" id="3.20.20.80">
    <property type="entry name" value="Glycosidases"/>
    <property type="match status" value="1"/>
</dbReference>
<dbReference type="InterPro" id="IPR017853">
    <property type="entry name" value="GH"/>
</dbReference>
<keyword evidence="3" id="KW-0378">Hydrolase</keyword>
<dbReference type="GO" id="GO:0016052">
    <property type="term" value="P:carbohydrate catabolic process"/>
    <property type="evidence" value="ECO:0007669"/>
    <property type="project" value="TreeGrafter"/>
</dbReference>
<dbReference type="RefSeq" id="WP_174192976.1">
    <property type="nucleotide sequence ID" value="NZ_CP046051.1"/>
</dbReference>
<accession>A0A859DNT1</accession>
<evidence type="ECO:0000256" key="1">
    <source>
        <dbReference type="ARBA" id="ARBA00010646"/>
    </source>
</evidence>
<sequence length="358" mass="39309">MKNGIDVSSHNGTVDWAKAKAAGIQFAMLRAGYGSDRTDQDDTQFARNVVECDRLGIPWGAYLYSYALTFSSAESELAHLLRLLHDKKPLYPVILDMEDADGYRKRHGMPSRRMLTDITKNVCSGLRQKNYLPGYYVNEDWYETRIYPNELENYVFWYARPGVNKPDKPCGIWQNNFPETGGSCPGANIGTCGCDTDVAYIDYPQLVRRKGLNGWTKSADTAAALTQTTGNSLVRQAQAWYNARGAGLTVDGVYGPATRRALIMSVQRGCNQAYGAGLTVDGIWGPKTAAAVHTLRHGNNNESVLSLQAALLAHGRNCQDIDGIFGEHTEFAIRSFQRSAGLSADGLAGKNTFAALCR</sequence>
<dbReference type="EMBL" id="CP046051">
    <property type="protein sequence ID" value="QKN23667.1"/>
    <property type="molecule type" value="Genomic_DNA"/>
</dbReference>
<comment type="similarity">
    <text evidence="1">Belongs to the glycosyl hydrolase 25 family.</text>
</comment>
<dbReference type="GO" id="GO:0009253">
    <property type="term" value="P:peptidoglycan catabolic process"/>
    <property type="evidence" value="ECO:0007669"/>
    <property type="project" value="InterPro"/>
</dbReference>
<dbReference type="PANTHER" id="PTHR34135">
    <property type="entry name" value="LYSOZYME"/>
    <property type="match status" value="1"/>
</dbReference>
<evidence type="ECO:0000313" key="3">
    <source>
        <dbReference type="EMBL" id="QKN23667.1"/>
    </source>
</evidence>
<proteinExistence type="inferred from homology"/>
<dbReference type="InterPro" id="IPR036366">
    <property type="entry name" value="PGBDSf"/>
</dbReference>
<protein>
    <submittedName>
        <fullName evidence="3">Glycosyl hydrolase family 25</fullName>
    </submittedName>
</protein>
<name>A0A859DNT1_9FIRM</name>
<dbReference type="Pfam" id="PF01183">
    <property type="entry name" value="Glyco_hydro_25"/>
    <property type="match status" value="1"/>
</dbReference>
<dbReference type="GO" id="GO:0016998">
    <property type="term" value="P:cell wall macromolecule catabolic process"/>
    <property type="evidence" value="ECO:0007669"/>
    <property type="project" value="InterPro"/>
</dbReference>
<gene>
    <name evidence="3" type="ORF">GJQ69_03745</name>
</gene>
<dbReference type="Proteomes" id="UP000501316">
    <property type="component" value="Chromosome"/>
</dbReference>
<dbReference type="PANTHER" id="PTHR34135:SF2">
    <property type="entry name" value="LYSOZYME"/>
    <property type="match status" value="1"/>
</dbReference>
<dbReference type="InterPro" id="IPR036365">
    <property type="entry name" value="PGBD-like_sf"/>
</dbReference>
<dbReference type="KEGG" id="clf:GJQ69_03745"/>
<dbReference type="PROSITE" id="PS51904">
    <property type="entry name" value="GLYCOSYL_HYDROL_F25_2"/>
    <property type="match status" value="1"/>
</dbReference>
<dbReference type="InterPro" id="IPR002053">
    <property type="entry name" value="Glyco_hydro_25"/>
</dbReference>
<dbReference type="AlphaFoldDB" id="A0A859DNT1"/>
<dbReference type="Gene3D" id="1.10.101.10">
    <property type="entry name" value="PGBD-like superfamily/PGBD"/>
    <property type="match status" value="2"/>
</dbReference>
<reference evidence="3 4" key="1">
    <citation type="submission" date="2019-11" db="EMBL/GenBank/DDBJ databases">
        <authorList>
            <person name="Ren C."/>
            <person name="Wang H."/>
            <person name="Xu Y."/>
        </authorList>
    </citation>
    <scope>NUCLEOTIDE SEQUENCE [LARGE SCALE GENOMIC DNA]</scope>
    <source>
        <strain evidence="3 4">LBM 19010</strain>
    </source>
</reference>
<feature type="domain" description="Peptidoglycan binding-like" evidence="2">
    <location>
        <begin position="301"/>
        <end position="356"/>
    </location>
</feature>